<feature type="compositionally biased region" description="Basic residues" evidence="1">
    <location>
        <begin position="308"/>
        <end position="324"/>
    </location>
</feature>
<gene>
    <name evidence="2" type="ORF">BDK92_4918</name>
</gene>
<comment type="caution">
    <text evidence="2">The sequence shown here is derived from an EMBL/GenBank/DDBJ whole genome shotgun (WGS) entry which is preliminary data.</text>
</comment>
<protein>
    <submittedName>
        <fullName evidence="2">Uncharacterized protein</fullName>
    </submittedName>
</protein>
<evidence type="ECO:0000256" key="1">
    <source>
        <dbReference type="SAM" id="MobiDB-lite"/>
    </source>
</evidence>
<organism evidence="2 3">
    <name type="scientific">Micromonospora pisi</name>
    <dbReference type="NCBI Taxonomy" id="589240"/>
    <lineage>
        <taxon>Bacteria</taxon>
        <taxon>Bacillati</taxon>
        <taxon>Actinomycetota</taxon>
        <taxon>Actinomycetes</taxon>
        <taxon>Micromonosporales</taxon>
        <taxon>Micromonosporaceae</taxon>
        <taxon>Micromonospora</taxon>
    </lineage>
</organism>
<reference evidence="2 3" key="1">
    <citation type="submission" date="2018-10" db="EMBL/GenBank/DDBJ databases">
        <title>Sequencing the genomes of 1000 actinobacteria strains.</title>
        <authorList>
            <person name="Klenk H.-P."/>
        </authorList>
    </citation>
    <scope>NUCLEOTIDE SEQUENCE [LARGE SCALE GENOMIC DNA]</scope>
    <source>
        <strain evidence="2 3">DSM 45175</strain>
    </source>
</reference>
<dbReference type="Proteomes" id="UP000277671">
    <property type="component" value="Unassembled WGS sequence"/>
</dbReference>
<accession>A0A495JQ86</accession>
<name>A0A495JQ86_9ACTN</name>
<feature type="region of interest" description="Disordered" evidence="1">
    <location>
        <begin position="296"/>
        <end position="333"/>
    </location>
</feature>
<proteinExistence type="predicted"/>
<dbReference type="EMBL" id="RBKT01000001">
    <property type="protein sequence ID" value="RKR90542.1"/>
    <property type="molecule type" value="Genomic_DNA"/>
</dbReference>
<evidence type="ECO:0000313" key="2">
    <source>
        <dbReference type="EMBL" id="RKR90542.1"/>
    </source>
</evidence>
<sequence>MHPGLIPLLDWLIAQASPPALNSDDAADRAWQEQQDATRTVVRIADFPSAAFAAWRRPESRDAPYLAGLIPQPVEHSLIDHDIRVTGDAFGLSREWLSQHDGRCDIHVLQDDQGRRLEVVNVNATRVEARFGTDMIYYHEPTKSFVLVQYKRLDPHKRSTRVDDRLLRQLDRLEELTRLSGTPERPAEWRLGKDPCFLKLAYWPAGYDSPSLKGLTPGMYLPVSYVRLLLADDCTLGSRTGSQARLLGYDQVERHLVNTQFIELVKHGLTGTVGTSVTQLRNLVMRRVEEGRSVVLARESSNESNRERAKRTRSRGTKARRYAHQTHPQDPLF</sequence>
<keyword evidence="3" id="KW-1185">Reference proteome</keyword>
<evidence type="ECO:0000313" key="3">
    <source>
        <dbReference type="Proteomes" id="UP000277671"/>
    </source>
</evidence>
<dbReference type="AlphaFoldDB" id="A0A495JQ86"/>